<dbReference type="CDD" id="cd00882">
    <property type="entry name" value="Ras_like_GTPase"/>
    <property type="match status" value="1"/>
</dbReference>
<dbReference type="PANTHER" id="PTHR42714">
    <property type="entry name" value="TRNA MODIFICATION GTPASE GTPBP3"/>
    <property type="match status" value="1"/>
</dbReference>
<evidence type="ECO:0000259" key="2">
    <source>
        <dbReference type="Pfam" id="PF01926"/>
    </source>
</evidence>
<name>A0A0F9Y0U8_9ZZZZ</name>
<dbReference type="PANTHER" id="PTHR42714:SF6">
    <property type="entry name" value="TRANSLATION INITIATION FACTOR IF-2"/>
    <property type="match status" value="1"/>
</dbReference>
<proteinExistence type="predicted"/>
<protein>
    <recommendedName>
        <fullName evidence="2">G domain-containing protein</fullName>
    </recommendedName>
</protein>
<dbReference type="Gene3D" id="3.40.50.300">
    <property type="entry name" value="P-loop containing nucleotide triphosphate hydrolases"/>
    <property type="match status" value="1"/>
</dbReference>
<organism evidence="3">
    <name type="scientific">marine sediment metagenome</name>
    <dbReference type="NCBI Taxonomy" id="412755"/>
    <lineage>
        <taxon>unclassified sequences</taxon>
        <taxon>metagenomes</taxon>
        <taxon>ecological metagenomes</taxon>
    </lineage>
</organism>
<dbReference type="GO" id="GO:0005737">
    <property type="term" value="C:cytoplasm"/>
    <property type="evidence" value="ECO:0007669"/>
    <property type="project" value="TreeGrafter"/>
</dbReference>
<feature type="region of interest" description="Disordered" evidence="1">
    <location>
        <begin position="16"/>
        <end position="35"/>
    </location>
</feature>
<dbReference type="Pfam" id="PF01926">
    <property type="entry name" value="MMR_HSR1"/>
    <property type="match status" value="1"/>
</dbReference>
<dbReference type="InterPro" id="IPR027417">
    <property type="entry name" value="P-loop_NTPase"/>
</dbReference>
<dbReference type="SUPFAM" id="SSF52540">
    <property type="entry name" value="P-loop containing nucleoside triphosphate hydrolases"/>
    <property type="match status" value="1"/>
</dbReference>
<dbReference type="AlphaFoldDB" id="A0A0F9Y0U8"/>
<dbReference type="GO" id="GO:0002098">
    <property type="term" value="P:tRNA wobble uridine modification"/>
    <property type="evidence" value="ECO:0007669"/>
    <property type="project" value="TreeGrafter"/>
</dbReference>
<gene>
    <name evidence="3" type="ORF">LCGC14_0077140</name>
</gene>
<dbReference type="EMBL" id="LAZR01000019">
    <property type="protein sequence ID" value="KKO05442.1"/>
    <property type="molecule type" value="Genomic_DNA"/>
</dbReference>
<dbReference type="GO" id="GO:0005525">
    <property type="term" value="F:GTP binding"/>
    <property type="evidence" value="ECO:0007669"/>
    <property type="project" value="InterPro"/>
</dbReference>
<dbReference type="GO" id="GO:0030488">
    <property type="term" value="P:tRNA methylation"/>
    <property type="evidence" value="ECO:0007669"/>
    <property type="project" value="TreeGrafter"/>
</dbReference>
<sequence>MNRYFERLWQLLAQSNSSDPNEKSETHLEAGTNLDPGLAGVADEVKRTLPVVWLLGKTGAGKSSLIRALTGLSAAQVGNGFEPCTRTAFMFDFPEELPLMRFLDTRGLGETGYDPGDDLHACEQRSHVLLAVARLDDPVQGDVAAAIAAVCKRRPATPIIVVHNGADLLPEEQTRFRARQQTQQIFENAAGKPLPYVETMLAPEESADDHNGVDELVTLLDDVTPEVALLLAREERRGAERTAFAARRAEILWYASAAGASDVAPVVGAVTVPTLQAAMLRVLGKHYCVSWTRARMTEFTLALGAGAAFRYGASYAVRQLSKLIPVYGQTAGAAAAGAISFAATYALGRAAAMYLFRTQHGEAIDTDELRALYTDALRRARREGK</sequence>
<dbReference type="InterPro" id="IPR006073">
    <property type="entry name" value="GTP-bd"/>
</dbReference>
<comment type="caution">
    <text evidence="3">The sequence shown here is derived from an EMBL/GenBank/DDBJ whole genome shotgun (WGS) entry which is preliminary data.</text>
</comment>
<accession>A0A0F9Y0U8</accession>
<feature type="domain" description="G" evidence="2">
    <location>
        <begin position="52"/>
        <end position="164"/>
    </location>
</feature>
<evidence type="ECO:0000313" key="3">
    <source>
        <dbReference type="EMBL" id="KKO05442.1"/>
    </source>
</evidence>
<evidence type="ECO:0000256" key="1">
    <source>
        <dbReference type="SAM" id="MobiDB-lite"/>
    </source>
</evidence>
<reference evidence="3" key="1">
    <citation type="journal article" date="2015" name="Nature">
        <title>Complex archaea that bridge the gap between prokaryotes and eukaryotes.</title>
        <authorList>
            <person name="Spang A."/>
            <person name="Saw J.H."/>
            <person name="Jorgensen S.L."/>
            <person name="Zaremba-Niedzwiedzka K."/>
            <person name="Martijn J."/>
            <person name="Lind A.E."/>
            <person name="van Eijk R."/>
            <person name="Schleper C."/>
            <person name="Guy L."/>
            <person name="Ettema T.J."/>
        </authorList>
    </citation>
    <scope>NUCLEOTIDE SEQUENCE</scope>
</reference>